<accession>A0A1B3DHA8</accession>
<dbReference type="CDD" id="cd06170">
    <property type="entry name" value="LuxR_C_like"/>
    <property type="match status" value="1"/>
</dbReference>
<evidence type="ECO:0000256" key="1">
    <source>
        <dbReference type="ARBA" id="ARBA00023015"/>
    </source>
</evidence>
<organism evidence="4 5">
    <name type="scientific">Pseudomonas fluorescens</name>
    <dbReference type="NCBI Taxonomy" id="294"/>
    <lineage>
        <taxon>Bacteria</taxon>
        <taxon>Pseudomonadati</taxon>
        <taxon>Pseudomonadota</taxon>
        <taxon>Gammaproteobacteria</taxon>
        <taxon>Pseudomonadales</taxon>
        <taxon>Pseudomonadaceae</taxon>
        <taxon>Pseudomonas</taxon>
    </lineage>
</organism>
<dbReference type="EMBL" id="CP063233">
    <property type="protein sequence ID" value="QOU05376.1"/>
    <property type="molecule type" value="Genomic_DNA"/>
</dbReference>
<dbReference type="PROSITE" id="PS00622">
    <property type="entry name" value="HTH_LUXR_1"/>
    <property type="match status" value="1"/>
</dbReference>
<dbReference type="OrthoDB" id="9774661at2"/>
<evidence type="ECO:0000256" key="2">
    <source>
        <dbReference type="ARBA" id="ARBA00023125"/>
    </source>
</evidence>
<dbReference type="SUPFAM" id="SSF75516">
    <property type="entry name" value="Pheromone-binding domain of LuxR-like quorum-sensing transcription factors"/>
    <property type="match status" value="1"/>
</dbReference>
<evidence type="ECO:0000313" key="5">
    <source>
        <dbReference type="Proteomes" id="UP000593833"/>
    </source>
</evidence>
<dbReference type="InterPro" id="IPR036388">
    <property type="entry name" value="WH-like_DNA-bd_sf"/>
</dbReference>
<reference evidence="4 5" key="1">
    <citation type="submission" date="2020-10" db="EMBL/GenBank/DDBJ databases">
        <title>Complete genome sequence of a novel Pseudomonas fluorescens strain isolated from the flower of kumarahou (Pomaderris kumeraho).</title>
        <authorList>
            <person name="Summers M.C."/>
            <person name="Nowak V."/>
            <person name="Fairhurst M.J."/>
            <person name="Owen J.G."/>
            <person name="Gerth M.L."/>
            <person name="Patrick W.M."/>
        </authorList>
    </citation>
    <scope>NUCLEOTIDE SEQUENCE [LARGE SCALE GENOMIC DNA]</scope>
    <source>
        <strain evidence="4 5">KF1</strain>
    </source>
</reference>
<sequence length="238" mass="26735">MTVKWMDDLLHTIDNAQTEAELLDRIVSTARHLGFDYCAYGIRIPIPVTRPAVVMSNNFQPSWRQRYAQCEYIAVDPTVQHCTKSTIPIVWDEQITQQTPQMWEEARAAGLVHGWAQSCLDGRGSGGMLTLARPSDAITAQELASNQKYMRFLVNVAHQGFLRVLTPQWQLPQEKSLSRRECEVLKWAADGKTAYEIGLILSLSRETIKFHLRNAGSKLGVHNCTATVVRATTLGLLV</sequence>
<keyword evidence="2" id="KW-0238">DNA-binding</keyword>
<dbReference type="GO" id="GO:0006355">
    <property type="term" value="P:regulation of DNA-templated transcription"/>
    <property type="evidence" value="ECO:0007669"/>
    <property type="project" value="InterPro"/>
</dbReference>
<dbReference type="InterPro" id="IPR000792">
    <property type="entry name" value="Tscrpt_reg_LuxR_C"/>
</dbReference>
<dbReference type="InterPro" id="IPR016032">
    <property type="entry name" value="Sig_transdc_resp-reg_C-effctor"/>
</dbReference>
<dbReference type="Proteomes" id="UP000593833">
    <property type="component" value="Chromosome"/>
</dbReference>
<dbReference type="Gene3D" id="1.10.10.10">
    <property type="entry name" value="Winged helix-like DNA-binding domain superfamily/Winged helix DNA-binding domain"/>
    <property type="match status" value="1"/>
</dbReference>
<evidence type="ECO:0000256" key="3">
    <source>
        <dbReference type="ARBA" id="ARBA00023163"/>
    </source>
</evidence>
<protein>
    <submittedName>
        <fullName evidence="4">LuxR family transcriptional regulator</fullName>
    </submittedName>
</protein>
<keyword evidence="1" id="KW-0805">Transcription regulation</keyword>
<dbReference type="Gene3D" id="3.30.450.80">
    <property type="entry name" value="Transcription factor LuxR-like, autoinducer-binding domain"/>
    <property type="match status" value="1"/>
</dbReference>
<dbReference type="SUPFAM" id="SSF46894">
    <property type="entry name" value="C-terminal effector domain of the bipartite response regulators"/>
    <property type="match status" value="1"/>
</dbReference>
<dbReference type="GO" id="GO:0003677">
    <property type="term" value="F:DNA binding"/>
    <property type="evidence" value="ECO:0007669"/>
    <property type="project" value="UniProtKB-KW"/>
</dbReference>
<dbReference type="InterPro" id="IPR005143">
    <property type="entry name" value="TF_LuxR_autoind-bd_dom"/>
</dbReference>
<dbReference type="PROSITE" id="PS50043">
    <property type="entry name" value="HTH_LUXR_2"/>
    <property type="match status" value="1"/>
</dbReference>
<dbReference type="PRINTS" id="PR00038">
    <property type="entry name" value="HTHLUXR"/>
</dbReference>
<name>A0A1B3DHA8_PSEFL</name>
<dbReference type="PANTHER" id="PTHR44688:SF16">
    <property type="entry name" value="DNA-BINDING TRANSCRIPTIONAL ACTIVATOR DEVR_DOSR"/>
    <property type="match status" value="1"/>
</dbReference>
<dbReference type="AlphaFoldDB" id="A0A1B3DHA8"/>
<dbReference type="RefSeq" id="WP_051448857.1">
    <property type="nucleotide sequence ID" value="NZ_CP015637.1"/>
</dbReference>
<dbReference type="Pfam" id="PF03472">
    <property type="entry name" value="Autoind_bind"/>
    <property type="match status" value="1"/>
</dbReference>
<evidence type="ECO:0000313" key="4">
    <source>
        <dbReference type="EMBL" id="QOU05376.1"/>
    </source>
</evidence>
<proteinExistence type="predicted"/>
<dbReference type="PANTHER" id="PTHR44688">
    <property type="entry name" value="DNA-BINDING TRANSCRIPTIONAL ACTIVATOR DEVR_DOSR"/>
    <property type="match status" value="1"/>
</dbReference>
<gene>
    <name evidence="4" type="ORF">IM720_01175</name>
</gene>
<dbReference type="SMART" id="SM00421">
    <property type="entry name" value="HTH_LUXR"/>
    <property type="match status" value="1"/>
</dbReference>
<dbReference type="InterPro" id="IPR036693">
    <property type="entry name" value="TF_LuxR_autoind-bd_dom_sf"/>
</dbReference>
<keyword evidence="3" id="KW-0804">Transcription</keyword>
<dbReference type="Pfam" id="PF00196">
    <property type="entry name" value="GerE"/>
    <property type="match status" value="1"/>
</dbReference>